<dbReference type="RefSeq" id="WP_002583221.1">
    <property type="nucleotide sequence ID" value="NZ_KB851019.1"/>
</dbReference>
<proteinExistence type="predicted"/>
<dbReference type="Proteomes" id="UP000013085">
    <property type="component" value="Unassembled WGS sequence"/>
</dbReference>
<evidence type="ECO:0000256" key="1">
    <source>
        <dbReference type="SAM" id="Phobius"/>
    </source>
</evidence>
<keyword evidence="1" id="KW-0812">Transmembrane</keyword>
<feature type="transmembrane region" description="Helical" evidence="1">
    <location>
        <begin position="207"/>
        <end position="227"/>
    </location>
</feature>
<reference evidence="3 4" key="1">
    <citation type="submission" date="2013-01" db="EMBL/GenBank/DDBJ databases">
        <title>The Genome Sequence of Clostridium clostridioforme 90A8.</title>
        <authorList>
            <consortium name="The Broad Institute Genome Sequencing Platform"/>
            <person name="Earl A."/>
            <person name="Ward D."/>
            <person name="Feldgarden M."/>
            <person name="Gevers D."/>
            <person name="Courvalin P."/>
            <person name="Lambert T."/>
            <person name="Walker B."/>
            <person name="Young S.K."/>
            <person name="Zeng Q."/>
            <person name="Gargeya S."/>
            <person name="Fitzgerald M."/>
            <person name="Haas B."/>
            <person name="Abouelleil A."/>
            <person name="Alvarado L."/>
            <person name="Arachchi H.M."/>
            <person name="Berlin A.M."/>
            <person name="Chapman S.B."/>
            <person name="Dewar J."/>
            <person name="Goldberg J."/>
            <person name="Griggs A."/>
            <person name="Gujja S."/>
            <person name="Hansen M."/>
            <person name="Howarth C."/>
            <person name="Imamovic A."/>
            <person name="Larimer J."/>
            <person name="McCowan C."/>
            <person name="Murphy C."/>
            <person name="Neiman D."/>
            <person name="Pearson M."/>
            <person name="Priest M."/>
            <person name="Roberts A."/>
            <person name="Saif S."/>
            <person name="Shea T."/>
            <person name="Sisk P."/>
            <person name="Sykes S."/>
            <person name="Wortman J."/>
            <person name="Nusbaum C."/>
            <person name="Birren B."/>
        </authorList>
    </citation>
    <scope>NUCLEOTIDE SEQUENCE [LARGE SCALE GENOMIC DNA]</scope>
    <source>
        <strain evidence="3 4">90A8</strain>
    </source>
</reference>
<feature type="transmembrane region" description="Helical" evidence="1">
    <location>
        <begin position="142"/>
        <end position="162"/>
    </location>
</feature>
<feature type="transmembrane region" description="Helical" evidence="1">
    <location>
        <begin position="470"/>
        <end position="488"/>
    </location>
</feature>
<feature type="transmembrane region" description="Helical" evidence="1">
    <location>
        <begin position="331"/>
        <end position="351"/>
    </location>
</feature>
<dbReference type="PANTHER" id="PTHR35342:SF5">
    <property type="entry name" value="TRICARBOXYLIC TRANSPORT PROTEIN"/>
    <property type="match status" value="1"/>
</dbReference>
<dbReference type="HOGENOM" id="CLU_022936_2_0_9"/>
<feature type="transmembrane region" description="Helical" evidence="1">
    <location>
        <begin position="357"/>
        <end position="380"/>
    </location>
</feature>
<keyword evidence="1" id="KW-0472">Membrane</keyword>
<accession>A0A0E2HQG1</accession>
<dbReference type="GeneID" id="57960269"/>
<name>A0A0E2HQG1_9FIRM</name>
<keyword evidence="1" id="KW-1133">Transmembrane helix</keyword>
<feature type="transmembrane region" description="Helical" evidence="1">
    <location>
        <begin position="392"/>
        <end position="408"/>
    </location>
</feature>
<dbReference type="EMBL" id="AGYR01000018">
    <property type="protein sequence ID" value="ENZ17229.1"/>
    <property type="molecule type" value="Genomic_DNA"/>
</dbReference>
<feature type="transmembrane region" description="Helical" evidence="1">
    <location>
        <begin position="109"/>
        <end position="136"/>
    </location>
</feature>
<comment type="caution">
    <text evidence="3">The sequence shown here is derived from an EMBL/GenBank/DDBJ whole genome shotgun (WGS) entry which is preliminary data.</text>
</comment>
<evidence type="ECO:0000259" key="2">
    <source>
        <dbReference type="Pfam" id="PF01970"/>
    </source>
</evidence>
<gene>
    <name evidence="3" type="ORF">HMPREF1090_01999</name>
</gene>
<feature type="domain" description="DUF112" evidence="2">
    <location>
        <begin position="20"/>
        <end position="441"/>
    </location>
</feature>
<feature type="transmembrane region" description="Helical" evidence="1">
    <location>
        <begin position="439"/>
        <end position="458"/>
    </location>
</feature>
<feature type="transmembrane region" description="Helical" evidence="1">
    <location>
        <begin position="61"/>
        <end position="82"/>
    </location>
</feature>
<feature type="transmembrane region" description="Helical" evidence="1">
    <location>
        <begin position="20"/>
        <end position="49"/>
    </location>
</feature>
<dbReference type="PATRIC" id="fig|999408.3.peg.2144"/>
<sequence>MNALASLGGAFVSICHPTSLLLMAAGVAVGIIFGSIPGLSAAMAVALFLPLTFSMTPSMGMNLLVAVYIGGISGGLISAILLNMPGTASSIATCFDGHPMAKNGEAGRALGYGIVFSFLGSVFSFLVLTFCAPLLADIALKFTPAENFGISFFALTMVAVLASGSMVKGVLAGMLGLIFALVGMAPIDGTPRFTFGSSSLMAGFDTLPTLIGIFAISEILITAESMGNGKVEAMKMKPIKGFGFTWKEFVYQIPNAIRSALIGTGIGILPGIGGSTSGMLSYVTAKNMSKHPDEFGKGCPDGIVATETANNATIGGAMIPLLVLGIPGDGVTAMMLGGFLIHGLSAGPLLFVKNADVVYGIFAACMLCSLFMLIIEFFGIKGFVQLLKIPKHILMPLILVLCCVGAYATNNRIFDVQSIILFGAVGYLYHKFKLPTTPFVLCFLIGEMVEIYLRRGIMQYKSFGAFFKRPIFDVFFFVAIAVVVWSIYKEWRMTRARKMQHVLKRDK</sequence>
<dbReference type="PANTHER" id="PTHR35342">
    <property type="entry name" value="TRICARBOXYLIC TRANSPORT PROTEIN"/>
    <property type="match status" value="1"/>
</dbReference>
<feature type="transmembrane region" description="Helical" evidence="1">
    <location>
        <begin position="169"/>
        <end position="187"/>
    </location>
</feature>
<dbReference type="Pfam" id="PF01970">
    <property type="entry name" value="TctA"/>
    <property type="match status" value="1"/>
</dbReference>
<evidence type="ECO:0000313" key="3">
    <source>
        <dbReference type="EMBL" id="ENZ17229.1"/>
    </source>
</evidence>
<dbReference type="InterPro" id="IPR002823">
    <property type="entry name" value="DUF112_TM"/>
</dbReference>
<evidence type="ECO:0000313" key="4">
    <source>
        <dbReference type="Proteomes" id="UP000013085"/>
    </source>
</evidence>
<organism evidence="3 4">
    <name type="scientific">[Clostridium] clostridioforme 90A8</name>
    <dbReference type="NCBI Taxonomy" id="999408"/>
    <lineage>
        <taxon>Bacteria</taxon>
        <taxon>Bacillati</taxon>
        <taxon>Bacillota</taxon>
        <taxon>Clostridia</taxon>
        <taxon>Lachnospirales</taxon>
        <taxon>Lachnospiraceae</taxon>
        <taxon>Enterocloster</taxon>
    </lineage>
</organism>
<dbReference type="AlphaFoldDB" id="A0A0E2HQG1"/>
<protein>
    <recommendedName>
        <fullName evidence="2">DUF112 domain-containing protein</fullName>
    </recommendedName>
</protein>